<reference evidence="1" key="1">
    <citation type="submission" date="2023-04" db="EMBL/GenBank/DDBJ databases">
        <authorList>
            <consortium name="ELIXIR-Norway"/>
        </authorList>
    </citation>
    <scope>NUCLEOTIDE SEQUENCE [LARGE SCALE GENOMIC DNA]</scope>
</reference>
<evidence type="ECO:0000313" key="1">
    <source>
        <dbReference type="EMBL" id="CAI9169410.1"/>
    </source>
</evidence>
<dbReference type="Proteomes" id="UP001176941">
    <property type="component" value="Chromosome 3"/>
</dbReference>
<keyword evidence="2" id="KW-1185">Reference proteome</keyword>
<organism evidence="1 2">
    <name type="scientific">Rangifer tarandus platyrhynchus</name>
    <name type="common">Svalbard reindeer</name>
    <dbReference type="NCBI Taxonomy" id="3082113"/>
    <lineage>
        <taxon>Eukaryota</taxon>
        <taxon>Metazoa</taxon>
        <taxon>Chordata</taxon>
        <taxon>Craniata</taxon>
        <taxon>Vertebrata</taxon>
        <taxon>Euteleostomi</taxon>
        <taxon>Mammalia</taxon>
        <taxon>Eutheria</taxon>
        <taxon>Laurasiatheria</taxon>
        <taxon>Artiodactyla</taxon>
        <taxon>Ruminantia</taxon>
        <taxon>Pecora</taxon>
        <taxon>Cervidae</taxon>
        <taxon>Odocoileinae</taxon>
        <taxon>Rangifer</taxon>
    </lineage>
</organism>
<accession>A0ABN8Z6B8</accession>
<protein>
    <submittedName>
        <fullName evidence="1">Uncharacterized protein</fullName>
    </submittedName>
</protein>
<gene>
    <name evidence="1" type="ORF">MRATA1EN1_LOCUS18372</name>
</gene>
<name>A0ABN8Z6B8_RANTA</name>
<proteinExistence type="predicted"/>
<sequence>MTNRKQRNSELHADLSINVSEGFGAVGLTQTSVPGFLVPPTESPTCMSTKRQRFEVTQTRFSSLREVTFSETAGLGKHGRWLRDSSQSMPTRAEGGVQLSYKHLYKPHTFFFCGRARAGGCHQYPFIS</sequence>
<dbReference type="EMBL" id="OX459939">
    <property type="protein sequence ID" value="CAI9169410.1"/>
    <property type="molecule type" value="Genomic_DNA"/>
</dbReference>
<evidence type="ECO:0000313" key="2">
    <source>
        <dbReference type="Proteomes" id="UP001176941"/>
    </source>
</evidence>